<gene>
    <name evidence="1" type="ORF">MENT_LOCUS12100</name>
</gene>
<sequence>MQWWFNFALGAANIYKKPWISRRAFGNLLNRKTTFESWDGC</sequence>
<reference evidence="1 2" key="1">
    <citation type="submission" date="2020-08" db="EMBL/GenBank/DDBJ databases">
        <authorList>
            <person name="Koutsovoulos G."/>
            <person name="Danchin GJ E."/>
        </authorList>
    </citation>
    <scope>NUCLEOTIDE SEQUENCE [LARGE SCALE GENOMIC DNA]</scope>
</reference>
<name>A0A6V7UEW6_MELEN</name>
<dbReference type="AlphaFoldDB" id="A0A6V7UEW6"/>
<evidence type="ECO:0000313" key="1">
    <source>
        <dbReference type="EMBL" id="CAD2156012.1"/>
    </source>
</evidence>
<dbReference type="Proteomes" id="UP000580250">
    <property type="component" value="Unassembled WGS sequence"/>
</dbReference>
<organism evidence="1 2">
    <name type="scientific">Meloidogyne enterolobii</name>
    <name type="common">Root-knot nematode worm</name>
    <name type="synonym">Meloidogyne mayaguensis</name>
    <dbReference type="NCBI Taxonomy" id="390850"/>
    <lineage>
        <taxon>Eukaryota</taxon>
        <taxon>Metazoa</taxon>
        <taxon>Ecdysozoa</taxon>
        <taxon>Nematoda</taxon>
        <taxon>Chromadorea</taxon>
        <taxon>Rhabditida</taxon>
        <taxon>Tylenchina</taxon>
        <taxon>Tylenchomorpha</taxon>
        <taxon>Tylenchoidea</taxon>
        <taxon>Meloidogynidae</taxon>
        <taxon>Meloidogyninae</taxon>
        <taxon>Meloidogyne</taxon>
    </lineage>
</organism>
<comment type="caution">
    <text evidence="1">The sequence shown here is derived from an EMBL/GenBank/DDBJ whole genome shotgun (WGS) entry which is preliminary data.</text>
</comment>
<protein>
    <submittedName>
        <fullName evidence="1">Uncharacterized protein</fullName>
    </submittedName>
</protein>
<evidence type="ECO:0000313" key="2">
    <source>
        <dbReference type="Proteomes" id="UP000580250"/>
    </source>
</evidence>
<dbReference type="EMBL" id="CAJEWN010000060">
    <property type="protein sequence ID" value="CAD2156012.1"/>
    <property type="molecule type" value="Genomic_DNA"/>
</dbReference>
<accession>A0A6V7UEW6</accession>
<proteinExistence type="predicted"/>